<organism evidence="5 6">
    <name type="scientific">Apodemus speciosus</name>
    <name type="common">Large Japanese field mouse</name>
    <dbReference type="NCBI Taxonomy" id="105296"/>
    <lineage>
        <taxon>Eukaryota</taxon>
        <taxon>Metazoa</taxon>
        <taxon>Chordata</taxon>
        <taxon>Craniata</taxon>
        <taxon>Vertebrata</taxon>
        <taxon>Euteleostomi</taxon>
        <taxon>Mammalia</taxon>
        <taxon>Eutheria</taxon>
        <taxon>Euarchontoglires</taxon>
        <taxon>Glires</taxon>
        <taxon>Rodentia</taxon>
        <taxon>Myomorpha</taxon>
        <taxon>Muroidea</taxon>
        <taxon>Muridae</taxon>
        <taxon>Murinae</taxon>
        <taxon>Apodemus</taxon>
    </lineage>
</organism>
<dbReference type="PANTHER" id="PTHR23424">
    <property type="entry name" value="SERUM AMYLOID A"/>
    <property type="match status" value="1"/>
</dbReference>
<comment type="caution">
    <text evidence="5">The sequence shown here is derived from an EMBL/GenBank/DDBJ whole genome shotgun (WGS) entry which is preliminary data.</text>
</comment>
<evidence type="ECO:0000256" key="2">
    <source>
        <dbReference type="ARBA" id="ARBA00022486"/>
    </source>
</evidence>
<evidence type="ECO:0000256" key="1">
    <source>
        <dbReference type="ARBA" id="ARBA00007745"/>
    </source>
</evidence>
<reference evidence="5 6" key="1">
    <citation type="submission" date="2024-08" db="EMBL/GenBank/DDBJ databases">
        <title>The draft genome of Apodemus speciosus.</title>
        <authorList>
            <person name="Nabeshima K."/>
            <person name="Suzuki S."/>
            <person name="Onuma M."/>
        </authorList>
    </citation>
    <scope>NUCLEOTIDE SEQUENCE [LARGE SCALE GENOMIC DNA]</scope>
    <source>
        <strain evidence="5">IB14-021</strain>
    </source>
</reference>
<dbReference type="InterPro" id="IPR052464">
    <property type="entry name" value="Synovial_Prolif_Regulator"/>
</dbReference>
<keyword evidence="3 4" id="KW-0345">HDL</keyword>
<comment type="similarity">
    <text evidence="1 4">Belongs to the SAA family.</text>
</comment>
<proteinExistence type="inferred from homology"/>
<name>A0ABQ0EYM2_APOSI</name>
<sequence length="152" mass="17374">MVLAHPPLVNKKMNKLVKKGSTMRLATVIVLCSLFLGVSGSGWYSFFREAVQGTWDLWRAYRDKLEANYQNSDQYFYARGNFEAQQRGSGGIWAAKIISTGRKYFQGLLNGYYFGVRNHGLESLQSAQKAEEWGRRGNDPNHFRPKGLPEKF</sequence>
<dbReference type="EMBL" id="BAAFST010000007">
    <property type="protein sequence ID" value="GAB1292120.1"/>
    <property type="molecule type" value="Genomic_DNA"/>
</dbReference>
<accession>A0ABQ0EYM2</accession>
<evidence type="ECO:0000313" key="5">
    <source>
        <dbReference type="EMBL" id="GAB1292120.1"/>
    </source>
</evidence>
<dbReference type="PANTHER" id="PTHR23424:SF29">
    <property type="entry name" value="SERUM AMYLOID A PROTEIN"/>
    <property type="match status" value="1"/>
</dbReference>
<comment type="function">
    <text evidence="4">Major acute phase reactant. Apolipoprotein of the HDL complex.</text>
</comment>
<dbReference type="PRINTS" id="PR00306">
    <property type="entry name" value="SERUMAMYLOID"/>
</dbReference>
<evidence type="ECO:0000256" key="4">
    <source>
        <dbReference type="RuleBase" id="RU000539"/>
    </source>
</evidence>
<dbReference type="Pfam" id="PF00277">
    <property type="entry name" value="SAA"/>
    <property type="match status" value="1"/>
</dbReference>
<evidence type="ECO:0000313" key="6">
    <source>
        <dbReference type="Proteomes" id="UP001623349"/>
    </source>
</evidence>
<dbReference type="SMART" id="SM00197">
    <property type="entry name" value="SAA"/>
    <property type="match status" value="1"/>
</dbReference>
<evidence type="ECO:0000256" key="3">
    <source>
        <dbReference type="ARBA" id="ARBA00022850"/>
    </source>
</evidence>
<dbReference type="Proteomes" id="UP001623349">
    <property type="component" value="Unassembled WGS sequence"/>
</dbReference>
<dbReference type="PIRSF" id="PIRSF002472">
    <property type="entry name" value="Serum_amyloid_A"/>
    <property type="match status" value="1"/>
</dbReference>
<protein>
    <recommendedName>
        <fullName evidence="4">Serum amyloid A protein</fullName>
    </recommendedName>
</protein>
<keyword evidence="2 4" id="KW-0011">Acute phase</keyword>
<keyword evidence="6" id="KW-1185">Reference proteome</keyword>
<dbReference type="Gene3D" id="1.10.132.110">
    <property type="entry name" value="Serum amyloid A protein"/>
    <property type="match status" value="1"/>
</dbReference>
<gene>
    <name evidence="5" type="ORF">APTSU1_000735100</name>
</gene>
<dbReference type="InterPro" id="IPR000096">
    <property type="entry name" value="Serum_amyloid_A"/>
</dbReference>